<gene>
    <name evidence="1" type="ORF">MNOR_LOCUS17481</name>
</gene>
<proteinExistence type="predicted"/>
<dbReference type="Proteomes" id="UP001497623">
    <property type="component" value="Unassembled WGS sequence"/>
</dbReference>
<reference evidence="1 2" key="1">
    <citation type="submission" date="2024-05" db="EMBL/GenBank/DDBJ databases">
        <authorList>
            <person name="Wallberg A."/>
        </authorList>
    </citation>
    <scope>NUCLEOTIDE SEQUENCE [LARGE SCALE GENOMIC DNA]</scope>
</reference>
<accession>A0AAV2QVB6</accession>
<organism evidence="1 2">
    <name type="scientific">Meganyctiphanes norvegica</name>
    <name type="common">Northern krill</name>
    <name type="synonym">Thysanopoda norvegica</name>
    <dbReference type="NCBI Taxonomy" id="48144"/>
    <lineage>
        <taxon>Eukaryota</taxon>
        <taxon>Metazoa</taxon>
        <taxon>Ecdysozoa</taxon>
        <taxon>Arthropoda</taxon>
        <taxon>Crustacea</taxon>
        <taxon>Multicrustacea</taxon>
        <taxon>Malacostraca</taxon>
        <taxon>Eumalacostraca</taxon>
        <taxon>Eucarida</taxon>
        <taxon>Euphausiacea</taxon>
        <taxon>Euphausiidae</taxon>
        <taxon>Meganyctiphanes</taxon>
    </lineage>
</organism>
<dbReference type="AlphaFoldDB" id="A0AAV2QVB6"/>
<dbReference type="EMBL" id="CAXKWB010012040">
    <property type="protein sequence ID" value="CAL4103121.1"/>
    <property type="molecule type" value="Genomic_DNA"/>
</dbReference>
<feature type="non-terminal residue" evidence="1">
    <location>
        <position position="1"/>
    </location>
</feature>
<keyword evidence="2" id="KW-1185">Reference proteome</keyword>
<name>A0AAV2QVB6_MEGNR</name>
<comment type="caution">
    <text evidence="1">The sequence shown here is derived from an EMBL/GenBank/DDBJ whole genome shotgun (WGS) entry which is preliminary data.</text>
</comment>
<sequence length="187" mass="21691">KLKSAYKKNPGTQYLCRKLMALPLIPCQSIPNVFEDLEVEIAQTGNQKLINLTIYMRNNWIDGRLFKPVDWCWFDMFTRTNNDLEGYHHRLNKRCVRQHLKFIQLVNKLKEEALQMEHDVYGVFMGVVTVIQNRATRDRNAKLSTLWGSFKAGQITAKVLLEDASRHTTPNANMLRFLADPDVPVAE</sequence>
<evidence type="ECO:0000313" key="2">
    <source>
        <dbReference type="Proteomes" id="UP001497623"/>
    </source>
</evidence>
<protein>
    <submittedName>
        <fullName evidence="1">Uncharacterized protein</fullName>
    </submittedName>
</protein>
<evidence type="ECO:0000313" key="1">
    <source>
        <dbReference type="EMBL" id="CAL4103121.1"/>
    </source>
</evidence>